<dbReference type="Proteomes" id="UP001430953">
    <property type="component" value="Unassembled WGS sequence"/>
</dbReference>
<evidence type="ECO:0000313" key="2">
    <source>
        <dbReference type="Proteomes" id="UP001430953"/>
    </source>
</evidence>
<name>A0AAW2EV73_9HYME</name>
<dbReference type="EMBL" id="JADYXP020000016">
    <property type="protein sequence ID" value="KAL0107646.1"/>
    <property type="molecule type" value="Genomic_DNA"/>
</dbReference>
<reference evidence="1 2" key="1">
    <citation type="submission" date="2023-03" db="EMBL/GenBank/DDBJ databases">
        <title>High recombination rates correlate with genetic variation in Cardiocondyla obscurior ants.</title>
        <authorList>
            <person name="Errbii M."/>
        </authorList>
    </citation>
    <scope>NUCLEOTIDE SEQUENCE [LARGE SCALE GENOMIC DNA]</scope>
    <source>
        <strain evidence="1">Alpha-2009</strain>
        <tissue evidence="1">Whole body</tissue>
    </source>
</reference>
<protein>
    <submittedName>
        <fullName evidence="1">Uncharacterized protein</fullName>
    </submittedName>
</protein>
<accession>A0AAW2EV73</accession>
<comment type="caution">
    <text evidence="1">The sequence shown here is derived from an EMBL/GenBank/DDBJ whole genome shotgun (WGS) entry which is preliminary data.</text>
</comment>
<dbReference type="AlphaFoldDB" id="A0AAW2EV73"/>
<evidence type="ECO:0000313" key="1">
    <source>
        <dbReference type="EMBL" id="KAL0107646.1"/>
    </source>
</evidence>
<keyword evidence="2" id="KW-1185">Reference proteome</keyword>
<organism evidence="1 2">
    <name type="scientific">Cardiocondyla obscurior</name>
    <dbReference type="NCBI Taxonomy" id="286306"/>
    <lineage>
        <taxon>Eukaryota</taxon>
        <taxon>Metazoa</taxon>
        <taxon>Ecdysozoa</taxon>
        <taxon>Arthropoda</taxon>
        <taxon>Hexapoda</taxon>
        <taxon>Insecta</taxon>
        <taxon>Pterygota</taxon>
        <taxon>Neoptera</taxon>
        <taxon>Endopterygota</taxon>
        <taxon>Hymenoptera</taxon>
        <taxon>Apocrita</taxon>
        <taxon>Aculeata</taxon>
        <taxon>Formicoidea</taxon>
        <taxon>Formicidae</taxon>
        <taxon>Myrmicinae</taxon>
        <taxon>Cardiocondyla</taxon>
    </lineage>
</organism>
<gene>
    <name evidence="1" type="ORF">PUN28_014746</name>
</gene>
<sequence length="81" mass="9744">MHVLSACGVSSESREDFNQRASKNNYYARRCRVNYRMIEIKMQESRVEFLLPPYEVEALVFYKRNKSKRNENSVVFWFVTP</sequence>
<proteinExistence type="predicted"/>